<evidence type="ECO:0000313" key="3">
    <source>
        <dbReference type="EMBL" id="KAK4285422.1"/>
    </source>
</evidence>
<feature type="domain" description="Bifunctional inhibitor/plant lipid transfer protein/seed storage helical" evidence="2">
    <location>
        <begin position="23"/>
        <end position="113"/>
    </location>
</feature>
<organism evidence="3 4">
    <name type="scientific">Acacia crassicarpa</name>
    <name type="common">northern wattle</name>
    <dbReference type="NCBI Taxonomy" id="499986"/>
    <lineage>
        <taxon>Eukaryota</taxon>
        <taxon>Viridiplantae</taxon>
        <taxon>Streptophyta</taxon>
        <taxon>Embryophyta</taxon>
        <taxon>Tracheophyta</taxon>
        <taxon>Spermatophyta</taxon>
        <taxon>Magnoliopsida</taxon>
        <taxon>eudicotyledons</taxon>
        <taxon>Gunneridae</taxon>
        <taxon>Pentapetalae</taxon>
        <taxon>rosids</taxon>
        <taxon>fabids</taxon>
        <taxon>Fabales</taxon>
        <taxon>Fabaceae</taxon>
        <taxon>Caesalpinioideae</taxon>
        <taxon>mimosoid clade</taxon>
        <taxon>Acacieae</taxon>
        <taxon>Acacia</taxon>
    </lineage>
</organism>
<accession>A0AAE1THK2</accession>
<feature type="chain" id="PRO_5042284796" description="Bifunctional inhibitor/plant lipid transfer protein/seed storage helical domain-containing protein" evidence="1">
    <location>
        <begin position="28"/>
        <end position="125"/>
    </location>
</feature>
<name>A0AAE1THK2_9FABA</name>
<dbReference type="EMBL" id="JAWXYG010000001">
    <property type="protein sequence ID" value="KAK4285422.1"/>
    <property type="molecule type" value="Genomic_DNA"/>
</dbReference>
<comment type="caution">
    <text evidence="3">The sequence shown here is derived from an EMBL/GenBank/DDBJ whole genome shotgun (WGS) entry which is preliminary data.</text>
</comment>
<keyword evidence="4" id="KW-1185">Reference proteome</keyword>
<reference evidence="3" key="1">
    <citation type="submission" date="2023-10" db="EMBL/GenBank/DDBJ databases">
        <title>Chromosome-level genome of the transformable northern wattle, Acacia crassicarpa.</title>
        <authorList>
            <person name="Massaro I."/>
            <person name="Sinha N.R."/>
            <person name="Poethig S."/>
            <person name="Leichty A.R."/>
        </authorList>
    </citation>
    <scope>NUCLEOTIDE SEQUENCE</scope>
    <source>
        <strain evidence="3">Acra3RX</strain>
        <tissue evidence="3">Leaf</tissue>
    </source>
</reference>
<dbReference type="InterPro" id="IPR036312">
    <property type="entry name" value="Bifun_inhib/LTP/seed_sf"/>
</dbReference>
<sequence length="125" mass="13891">MKLKVEILLSVVGVIGIILADYNVAEGADCEQDLRGLEIECLYYMHKGVPPIQDPNDRCCNEIKKADVPCVCSKLSRRIEVPPNSTIEDLLDWNKVLHCFNFCGKPLKPGFKCGHFTVPPGPPPK</sequence>
<keyword evidence="1" id="KW-0732">Signal</keyword>
<dbReference type="Proteomes" id="UP001293593">
    <property type="component" value="Unassembled WGS sequence"/>
</dbReference>
<gene>
    <name evidence="3" type="ORF">QN277_002122</name>
</gene>
<dbReference type="Gene3D" id="1.10.110.10">
    <property type="entry name" value="Plant lipid-transfer and hydrophobic proteins"/>
    <property type="match status" value="1"/>
</dbReference>
<proteinExistence type="predicted"/>
<protein>
    <recommendedName>
        <fullName evidence="2">Bifunctional inhibitor/plant lipid transfer protein/seed storage helical domain-containing protein</fullName>
    </recommendedName>
</protein>
<evidence type="ECO:0000259" key="2">
    <source>
        <dbReference type="Pfam" id="PF14368"/>
    </source>
</evidence>
<dbReference type="SUPFAM" id="SSF47699">
    <property type="entry name" value="Bifunctional inhibitor/lipid-transfer protein/seed storage 2S albumin"/>
    <property type="match status" value="1"/>
</dbReference>
<evidence type="ECO:0000256" key="1">
    <source>
        <dbReference type="SAM" id="SignalP"/>
    </source>
</evidence>
<dbReference type="PANTHER" id="PTHR33286:SF1">
    <property type="entry name" value="OS01G0800600 PROTEIN"/>
    <property type="match status" value="1"/>
</dbReference>
<dbReference type="Pfam" id="PF14368">
    <property type="entry name" value="LTP_2"/>
    <property type="match status" value="1"/>
</dbReference>
<feature type="signal peptide" evidence="1">
    <location>
        <begin position="1"/>
        <end position="27"/>
    </location>
</feature>
<dbReference type="PANTHER" id="PTHR33286">
    <property type="entry name" value="BIFUNCTIONAL INHIBITOR/LIPID-TRANSFER PROTEIN/SEED STORAGE 2S ALBUMIN SUPERFAMILY PROTEIN"/>
    <property type="match status" value="1"/>
</dbReference>
<dbReference type="InterPro" id="IPR016140">
    <property type="entry name" value="Bifunc_inhib/LTP/seed_store"/>
</dbReference>
<dbReference type="AlphaFoldDB" id="A0AAE1THK2"/>
<evidence type="ECO:0000313" key="4">
    <source>
        <dbReference type="Proteomes" id="UP001293593"/>
    </source>
</evidence>